<accession>A0A8S5PW39</accession>
<protein>
    <submittedName>
        <fullName evidence="2">Helix-turn-helix XRE-family like protein</fullName>
    </submittedName>
</protein>
<reference evidence="2" key="1">
    <citation type="journal article" date="2021" name="Proc. Natl. Acad. Sci. U.S.A.">
        <title>A Catalog of Tens of Thousands of Viruses from Human Metagenomes Reveals Hidden Associations with Chronic Diseases.</title>
        <authorList>
            <person name="Tisza M.J."/>
            <person name="Buck C.B."/>
        </authorList>
    </citation>
    <scope>NUCLEOTIDE SEQUENCE</scope>
    <source>
        <strain evidence="2">Ctq9w2</strain>
    </source>
</reference>
<sequence length="88" mass="10037">MCNLGFSKGAVCMRKNLKEARKAAGLTQQQIADKLGIGLRYYKQIEAGDRTGDFTLWDMLEDITGIHQRKLREISDSHLDQEDNQSEH</sequence>
<dbReference type="EMBL" id="BK015530">
    <property type="protein sequence ID" value="DAE11278.1"/>
    <property type="molecule type" value="Genomic_DNA"/>
</dbReference>
<dbReference type="PROSITE" id="PS50943">
    <property type="entry name" value="HTH_CROC1"/>
    <property type="match status" value="1"/>
</dbReference>
<evidence type="ECO:0000259" key="1">
    <source>
        <dbReference type="PROSITE" id="PS50943"/>
    </source>
</evidence>
<dbReference type="InterPro" id="IPR010982">
    <property type="entry name" value="Lambda_DNA-bd_dom_sf"/>
</dbReference>
<dbReference type="Gene3D" id="1.10.260.40">
    <property type="entry name" value="lambda repressor-like DNA-binding domains"/>
    <property type="match status" value="1"/>
</dbReference>
<evidence type="ECO:0000313" key="2">
    <source>
        <dbReference type="EMBL" id="DAE11278.1"/>
    </source>
</evidence>
<name>A0A8S5PW39_9CAUD</name>
<organism evidence="2">
    <name type="scientific">Myoviridae sp. ctq9w2</name>
    <dbReference type="NCBI Taxonomy" id="2825177"/>
    <lineage>
        <taxon>Viruses</taxon>
        <taxon>Duplodnaviria</taxon>
        <taxon>Heunggongvirae</taxon>
        <taxon>Uroviricota</taxon>
        <taxon>Caudoviricetes</taxon>
    </lineage>
</organism>
<dbReference type="CDD" id="cd00093">
    <property type="entry name" value="HTH_XRE"/>
    <property type="match status" value="1"/>
</dbReference>
<dbReference type="InterPro" id="IPR001387">
    <property type="entry name" value="Cro/C1-type_HTH"/>
</dbReference>
<dbReference type="Pfam" id="PF01381">
    <property type="entry name" value="HTH_3"/>
    <property type="match status" value="1"/>
</dbReference>
<proteinExistence type="predicted"/>
<dbReference type="SUPFAM" id="SSF47413">
    <property type="entry name" value="lambda repressor-like DNA-binding domains"/>
    <property type="match status" value="1"/>
</dbReference>
<dbReference type="SMART" id="SM00530">
    <property type="entry name" value="HTH_XRE"/>
    <property type="match status" value="1"/>
</dbReference>
<feature type="domain" description="HTH cro/C1-type" evidence="1">
    <location>
        <begin position="17"/>
        <end position="71"/>
    </location>
</feature>
<dbReference type="GO" id="GO:0003677">
    <property type="term" value="F:DNA binding"/>
    <property type="evidence" value="ECO:0007669"/>
    <property type="project" value="InterPro"/>
</dbReference>